<reference evidence="1" key="1">
    <citation type="submission" date="2014-12" db="EMBL/GenBank/DDBJ databases">
        <title>Insight into the proteome of Arion vulgaris.</title>
        <authorList>
            <person name="Aradska J."/>
            <person name="Bulat T."/>
            <person name="Smidak R."/>
            <person name="Sarate P."/>
            <person name="Gangsoo J."/>
            <person name="Sialana F."/>
            <person name="Bilban M."/>
            <person name="Lubec G."/>
        </authorList>
    </citation>
    <scope>NUCLEOTIDE SEQUENCE</scope>
    <source>
        <tissue evidence="1">Skin</tissue>
    </source>
</reference>
<sequence length="88" mass="10013">MRMWKPLLLPSIESLFSGAVVSDAQLMIPKILNGRWRSSIEISNIYCPEHEGVHGNKKADRLVSKALIAMKFRMDFLRSLGDLLLNED</sequence>
<dbReference type="AlphaFoldDB" id="A0A0B7B4V6"/>
<accession>A0A0B7B4V6</accession>
<gene>
    <name evidence="1" type="primary">ORF157690</name>
</gene>
<feature type="non-terminal residue" evidence="1">
    <location>
        <position position="88"/>
    </location>
</feature>
<dbReference type="EMBL" id="HACG01040285">
    <property type="protein sequence ID" value="CEK87150.1"/>
    <property type="molecule type" value="Transcribed_RNA"/>
</dbReference>
<evidence type="ECO:0000313" key="1">
    <source>
        <dbReference type="EMBL" id="CEK87150.1"/>
    </source>
</evidence>
<name>A0A0B7B4V6_9EUPU</name>
<proteinExistence type="predicted"/>
<organism evidence="1">
    <name type="scientific">Arion vulgaris</name>
    <dbReference type="NCBI Taxonomy" id="1028688"/>
    <lineage>
        <taxon>Eukaryota</taxon>
        <taxon>Metazoa</taxon>
        <taxon>Spiralia</taxon>
        <taxon>Lophotrochozoa</taxon>
        <taxon>Mollusca</taxon>
        <taxon>Gastropoda</taxon>
        <taxon>Heterobranchia</taxon>
        <taxon>Euthyneura</taxon>
        <taxon>Panpulmonata</taxon>
        <taxon>Eupulmonata</taxon>
        <taxon>Stylommatophora</taxon>
        <taxon>Helicina</taxon>
        <taxon>Arionoidea</taxon>
        <taxon>Arionidae</taxon>
        <taxon>Arion</taxon>
    </lineage>
</organism>
<protein>
    <submittedName>
        <fullName evidence="1">Uncharacterized protein</fullName>
    </submittedName>
</protein>